<dbReference type="GO" id="GO:0006352">
    <property type="term" value="P:DNA-templated transcription initiation"/>
    <property type="evidence" value="ECO:0007669"/>
    <property type="project" value="InterPro"/>
</dbReference>
<proteinExistence type="inferred from homology"/>
<keyword evidence="4" id="KW-0804">Transcription</keyword>
<evidence type="ECO:0000256" key="3">
    <source>
        <dbReference type="ARBA" id="ARBA00023082"/>
    </source>
</evidence>
<organism evidence="7 8">
    <name type="scientific">Rhodopirellula sallentina SM41</name>
    <dbReference type="NCBI Taxonomy" id="1263870"/>
    <lineage>
        <taxon>Bacteria</taxon>
        <taxon>Pseudomonadati</taxon>
        <taxon>Planctomycetota</taxon>
        <taxon>Planctomycetia</taxon>
        <taxon>Pirellulales</taxon>
        <taxon>Pirellulaceae</taxon>
        <taxon>Rhodopirellula</taxon>
    </lineage>
</organism>
<comment type="caution">
    <text evidence="7">The sequence shown here is derived from an EMBL/GenBank/DDBJ whole genome shotgun (WGS) entry which is preliminary data.</text>
</comment>
<dbReference type="GO" id="GO:0016987">
    <property type="term" value="F:sigma factor activity"/>
    <property type="evidence" value="ECO:0007669"/>
    <property type="project" value="UniProtKB-KW"/>
</dbReference>
<dbReference type="Pfam" id="PF08281">
    <property type="entry name" value="Sigma70_r4_2"/>
    <property type="match status" value="1"/>
</dbReference>
<name>M5U6J5_9BACT</name>
<evidence type="ECO:0000256" key="2">
    <source>
        <dbReference type="ARBA" id="ARBA00023015"/>
    </source>
</evidence>
<evidence type="ECO:0000256" key="4">
    <source>
        <dbReference type="ARBA" id="ARBA00023163"/>
    </source>
</evidence>
<dbReference type="InterPro" id="IPR014284">
    <property type="entry name" value="RNA_pol_sigma-70_dom"/>
</dbReference>
<dbReference type="InterPro" id="IPR013249">
    <property type="entry name" value="RNA_pol_sigma70_r4_t2"/>
</dbReference>
<dbReference type="Gene3D" id="1.10.10.10">
    <property type="entry name" value="Winged helix-like DNA-binding domain superfamily/Winged helix DNA-binding domain"/>
    <property type="match status" value="1"/>
</dbReference>
<dbReference type="RefSeq" id="WP_008675862.1">
    <property type="nucleotide sequence ID" value="NZ_ANOH01000113.1"/>
</dbReference>
<evidence type="ECO:0000313" key="7">
    <source>
        <dbReference type="EMBL" id="EMI57060.1"/>
    </source>
</evidence>
<dbReference type="InterPro" id="IPR007627">
    <property type="entry name" value="RNA_pol_sigma70_r2"/>
</dbReference>
<evidence type="ECO:0000259" key="6">
    <source>
        <dbReference type="Pfam" id="PF08281"/>
    </source>
</evidence>
<keyword evidence="3" id="KW-0731">Sigma factor</keyword>
<feature type="domain" description="RNA polymerase sigma factor 70 region 4 type 2" evidence="6">
    <location>
        <begin position="107"/>
        <end position="155"/>
    </location>
</feature>
<dbReference type="InterPro" id="IPR039425">
    <property type="entry name" value="RNA_pol_sigma-70-like"/>
</dbReference>
<feature type="domain" description="RNA polymerase sigma-70 region 2" evidence="5">
    <location>
        <begin position="25"/>
        <end position="76"/>
    </location>
</feature>
<keyword evidence="8" id="KW-1185">Reference proteome</keyword>
<dbReference type="SUPFAM" id="SSF88659">
    <property type="entry name" value="Sigma3 and sigma4 domains of RNA polymerase sigma factors"/>
    <property type="match status" value="1"/>
</dbReference>
<sequence length="172" mass="20002">MLTTKEATETILRERLSLTTHIFCVTNHYHIAEDVFQEICMKALDRASEFETPKHLLNWFRLCSRNRAIDILRNRESQQLVFSEETMESLEKTWDTDCSTDKSDLLDLLVACIEELTPRSKTILQMRYFDNVPGAEIARQMGNKVGSVYQSISRIHKSLQKCIDRKAELTQS</sequence>
<dbReference type="GO" id="GO:0003677">
    <property type="term" value="F:DNA binding"/>
    <property type="evidence" value="ECO:0007669"/>
    <property type="project" value="InterPro"/>
</dbReference>
<accession>M5U6J5</accession>
<evidence type="ECO:0000259" key="5">
    <source>
        <dbReference type="Pfam" id="PF04542"/>
    </source>
</evidence>
<dbReference type="Gene3D" id="1.10.1740.10">
    <property type="match status" value="1"/>
</dbReference>
<dbReference type="PANTHER" id="PTHR43133:SF51">
    <property type="entry name" value="RNA POLYMERASE SIGMA FACTOR"/>
    <property type="match status" value="1"/>
</dbReference>
<comment type="similarity">
    <text evidence="1">Belongs to the sigma-70 factor family. ECF subfamily.</text>
</comment>
<dbReference type="InterPro" id="IPR013324">
    <property type="entry name" value="RNA_pol_sigma_r3/r4-like"/>
</dbReference>
<keyword evidence="2" id="KW-0805">Transcription regulation</keyword>
<dbReference type="Proteomes" id="UP000011885">
    <property type="component" value="Unassembled WGS sequence"/>
</dbReference>
<dbReference type="PANTHER" id="PTHR43133">
    <property type="entry name" value="RNA POLYMERASE ECF-TYPE SIGMA FACTO"/>
    <property type="match status" value="1"/>
</dbReference>
<evidence type="ECO:0000313" key="8">
    <source>
        <dbReference type="Proteomes" id="UP000011885"/>
    </source>
</evidence>
<dbReference type="AlphaFoldDB" id="M5U6J5"/>
<dbReference type="InterPro" id="IPR013325">
    <property type="entry name" value="RNA_pol_sigma_r2"/>
</dbReference>
<dbReference type="OrthoDB" id="283659at2"/>
<dbReference type="InterPro" id="IPR036388">
    <property type="entry name" value="WH-like_DNA-bd_sf"/>
</dbReference>
<dbReference type="NCBIfam" id="TIGR02937">
    <property type="entry name" value="sigma70-ECF"/>
    <property type="match status" value="1"/>
</dbReference>
<dbReference type="SUPFAM" id="SSF88946">
    <property type="entry name" value="Sigma2 domain of RNA polymerase sigma factors"/>
    <property type="match status" value="1"/>
</dbReference>
<dbReference type="Pfam" id="PF04542">
    <property type="entry name" value="Sigma70_r2"/>
    <property type="match status" value="1"/>
</dbReference>
<dbReference type="EMBL" id="ANOH01000113">
    <property type="protein sequence ID" value="EMI57060.1"/>
    <property type="molecule type" value="Genomic_DNA"/>
</dbReference>
<dbReference type="PATRIC" id="fig|1263870.3.peg.1576"/>
<evidence type="ECO:0000256" key="1">
    <source>
        <dbReference type="ARBA" id="ARBA00010641"/>
    </source>
</evidence>
<gene>
    <name evidence="7" type="ORF">RSSM_01470</name>
</gene>
<protein>
    <submittedName>
        <fullName evidence="7">RNA polymerase, sigma-24 subunit, ECF subfamily</fullName>
    </submittedName>
</protein>
<reference evidence="7 8" key="1">
    <citation type="journal article" date="2013" name="Mar. Genomics">
        <title>Expression of sulfatases in Rhodopirellula baltica and the diversity of sulfatases in the genus Rhodopirellula.</title>
        <authorList>
            <person name="Wegner C.E."/>
            <person name="Richter-Heitmann T."/>
            <person name="Klindworth A."/>
            <person name="Klockow C."/>
            <person name="Richter M."/>
            <person name="Achstetter T."/>
            <person name="Glockner F.O."/>
            <person name="Harder J."/>
        </authorList>
    </citation>
    <scope>NUCLEOTIDE SEQUENCE [LARGE SCALE GENOMIC DNA]</scope>
    <source>
        <strain evidence="7 8">SM41</strain>
    </source>
</reference>